<dbReference type="Proteomes" id="UP001562065">
    <property type="component" value="Unassembled WGS sequence"/>
</dbReference>
<dbReference type="EMBL" id="JBGCUO010000001">
    <property type="protein sequence ID" value="MEY1661377.1"/>
    <property type="molecule type" value="Genomic_DNA"/>
</dbReference>
<feature type="domain" description="FAD/NAD(P)-binding" evidence="2">
    <location>
        <begin position="152"/>
        <end position="265"/>
    </location>
</feature>
<reference evidence="3 4" key="1">
    <citation type="submission" date="2024-07" db="EMBL/GenBank/DDBJ databases">
        <authorList>
            <person name="Ren Q."/>
        </authorList>
    </citation>
    <scope>NUCLEOTIDE SEQUENCE [LARGE SCALE GENOMIC DNA]</scope>
    <source>
        <strain evidence="3 4">REN37</strain>
    </source>
</reference>
<dbReference type="Gene3D" id="3.90.190.10">
    <property type="entry name" value="Protein tyrosine phosphatase superfamily"/>
    <property type="match status" value="1"/>
</dbReference>
<evidence type="ECO:0000313" key="3">
    <source>
        <dbReference type="EMBL" id="MEY1661377.1"/>
    </source>
</evidence>
<proteinExistence type="predicted"/>
<evidence type="ECO:0000313" key="4">
    <source>
        <dbReference type="Proteomes" id="UP001562065"/>
    </source>
</evidence>
<dbReference type="SUPFAM" id="SSF52799">
    <property type="entry name" value="(Phosphotyrosine protein) phosphatases II"/>
    <property type="match status" value="1"/>
</dbReference>
<dbReference type="InterPro" id="IPR005939">
    <property type="entry name" value="BLH_phosphatase-like"/>
</dbReference>
<name>A0ABV4AG22_9GAMM</name>
<gene>
    <name evidence="3" type="ORF">AB5I84_04355</name>
</gene>
<dbReference type="PANTHER" id="PTHR10632">
    <property type="entry name" value="SULFIDE:QUINONE OXIDOREDUCTASE"/>
    <property type="match status" value="1"/>
</dbReference>
<protein>
    <submittedName>
        <fullName evidence="3">Bifunctional protein tyrosine phosphatase family protein/NAD(P)/FAD-dependent oxidoreductase</fullName>
    </submittedName>
</protein>
<dbReference type="InterPro" id="IPR029021">
    <property type="entry name" value="Prot-tyrosine_phosphatase-like"/>
</dbReference>
<organism evidence="3 4">
    <name type="scientific">Isoalcanivorax beigongshangi</name>
    <dbReference type="NCBI Taxonomy" id="3238810"/>
    <lineage>
        <taxon>Bacteria</taxon>
        <taxon>Pseudomonadati</taxon>
        <taxon>Pseudomonadota</taxon>
        <taxon>Gammaproteobacteria</taxon>
        <taxon>Oceanospirillales</taxon>
        <taxon>Alcanivoracaceae</taxon>
        <taxon>Isoalcanivorax</taxon>
    </lineage>
</organism>
<dbReference type="Gene3D" id="3.50.50.60">
    <property type="entry name" value="FAD/NAD(P)-binding domain"/>
    <property type="match status" value="2"/>
</dbReference>
<dbReference type="Pfam" id="PF04273">
    <property type="entry name" value="BLH_phosphatase"/>
    <property type="match status" value="1"/>
</dbReference>
<dbReference type="PANTHER" id="PTHR10632:SF2">
    <property type="entry name" value="SULFIDE:QUINONE OXIDOREDUCTASE, MITOCHONDRIAL"/>
    <property type="match status" value="1"/>
</dbReference>
<dbReference type="Pfam" id="PF07992">
    <property type="entry name" value="Pyr_redox_2"/>
    <property type="match status" value="1"/>
</dbReference>
<evidence type="ECO:0000259" key="2">
    <source>
        <dbReference type="Pfam" id="PF07992"/>
    </source>
</evidence>
<dbReference type="NCBIfam" id="TIGR01244">
    <property type="entry name" value="TIGR01244 family sulfur transferase"/>
    <property type="match status" value="1"/>
</dbReference>
<dbReference type="SUPFAM" id="SSF51905">
    <property type="entry name" value="FAD/NAD(P)-binding domain"/>
    <property type="match status" value="2"/>
</dbReference>
<dbReference type="InterPro" id="IPR023753">
    <property type="entry name" value="FAD/NAD-binding_dom"/>
</dbReference>
<dbReference type="RefSeq" id="WP_369454634.1">
    <property type="nucleotide sequence ID" value="NZ_JBGCUO010000001.1"/>
</dbReference>
<accession>A0ABV4AG22</accession>
<sequence>MPTTKTLTAQLSVAAQLLPDDLPALAAAGITTLINNRPDQEAPDQPSSADLAAAATAAGLSYHYLPIIPGQLTDDAVAQFAALLAAAHGPVLAFCRTGTRSTTLWALTQTQQRPVTEILAVAQAAGYDLSALAPRLAQRSQAAPTASVSGDYDVVVVGGGAAGCAVSASLLRRQPALRIAIVEPANEHYYQPGWTLVGAGVFDPRQTVRAMADCIPKGVTWLRGAVAECLPDAQQVLLEDGQRFGYRALVVCPGLALDWDGIEGLRTSLGQHGVTSNYSFQHASYTWQQVQELRSGKALFTQPPMPIKCAGAPQKALYLSCDHWLRQRRLGDIQVDFCNAGGVLFGVADFVPPLMEYIRKYDAQLHFGETLVAVDGPGRTALLRYTDADGQSQTRERQFDFLHAVPPQVAPAFIRCSPLANADGWVDVDPHTLAHNRYAKVFSLGDVCSAPNAKTAAAVRKQAPVVAENLLRALAGEPASAHYDGYGACPLTVERGKVVLAEFGYGGALLPTFPLDPRVPRRLAWTLKTQVMPAVYFDLMLRGREWLAGPQARPGDAVPQP</sequence>
<dbReference type="InterPro" id="IPR015904">
    <property type="entry name" value="Sulphide_quinone_reductase"/>
</dbReference>
<dbReference type="InterPro" id="IPR036188">
    <property type="entry name" value="FAD/NAD-bd_sf"/>
</dbReference>
<feature type="domain" description="Beta-lactamase hydrolase-like protein phosphatase-like" evidence="1">
    <location>
        <begin position="5"/>
        <end position="110"/>
    </location>
</feature>
<comment type="caution">
    <text evidence="3">The sequence shown here is derived from an EMBL/GenBank/DDBJ whole genome shotgun (WGS) entry which is preliminary data.</text>
</comment>
<evidence type="ECO:0000259" key="1">
    <source>
        <dbReference type="Pfam" id="PF04273"/>
    </source>
</evidence>
<keyword evidence="4" id="KW-1185">Reference proteome</keyword>